<evidence type="ECO:0000313" key="25">
    <source>
        <dbReference type="EMBL" id="KLE02144.1"/>
    </source>
</evidence>
<keyword evidence="11 22" id="KW-0547">Nucleotide-binding</keyword>
<keyword evidence="12 24" id="KW-0418">Kinase</keyword>
<evidence type="ECO:0000313" key="26">
    <source>
        <dbReference type="Proteomes" id="UP000035526"/>
    </source>
</evidence>
<dbReference type="Pfam" id="PF01219">
    <property type="entry name" value="DAGK_prokar"/>
    <property type="match status" value="1"/>
</dbReference>
<evidence type="ECO:0000256" key="17">
    <source>
        <dbReference type="ARBA" id="ARBA00023136"/>
    </source>
</evidence>
<dbReference type="CDD" id="cd14264">
    <property type="entry name" value="DAGK_IM"/>
    <property type="match status" value="1"/>
</dbReference>
<comment type="function">
    <text evidence="24">Catalyzes the ATP-dependent phosphorylation of sn-l,2-diacylglycerol (DAG) to phosphatidic acid. Involved in the recycling of diacylglycerol produced as a by-product during membrane-derived oligosaccharide (MDO) biosynthesis.</text>
</comment>
<keyword evidence="5" id="KW-1003">Cell membrane</keyword>
<proteinExistence type="inferred from homology"/>
<evidence type="ECO:0000256" key="8">
    <source>
        <dbReference type="ARBA" id="ARBA00022679"/>
    </source>
</evidence>
<evidence type="ECO:0000256" key="9">
    <source>
        <dbReference type="ARBA" id="ARBA00022692"/>
    </source>
</evidence>
<evidence type="ECO:0000256" key="5">
    <source>
        <dbReference type="ARBA" id="ARBA00022475"/>
    </source>
</evidence>
<feature type="binding site" evidence="21">
    <location>
        <position position="97"/>
    </location>
    <ligand>
        <name>substrate</name>
    </ligand>
</feature>
<evidence type="ECO:0000256" key="2">
    <source>
        <dbReference type="ARBA" id="ARBA00005967"/>
    </source>
</evidence>
<dbReference type="PROSITE" id="PS01069">
    <property type="entry name" value="DAGK_PROKAR"/>
    <property type="match status" value="1"/>
</dbReference>
<keyword evidence="9 24" id="KW-0812">Transmembrane</keyword>
<evidence type="ECO:0000256" key="13">
    <source>
        <dbReference type="ARBA" id="ARBA00022840"/>
    </source>
</evidence>
<evidence type="ECO:0000256" key="6">
    <source>
        <dbReference type="ARBA" id="ARBA00022516"/>
    </source>
</evidence>
<comment type="caution">
    <text evidence="24">Lacks conserved residue(s) required for the propagation of feature annotation.</text>
</comment>
<keyword evidence="6" id="KW-0444">Lipid biosynthesis</keyword>
<feature type="binding site" evidence="22">
    <location>
        <begin position="93"/>
        <end position="94"/>
    </location>
    <ligand>
        <name>ATP</name>
        <dbReference type="ChEBI" id="CHEBI:30616"/>
    </ligand>
</feature>
<dbReference type="GO" id="GO:0046872">
    <property type="term" value="F:metal ion binding"/>
    <property type="evidence" value="ECO:0007669"/>
    <property type="project" value="UniProtKB-KW"/>
</dbReference>
<gene>
    <name evidence="25" type="ORF">AF76_02910</name>
</gene>
<organism evidence="25 26">
    <name type="scientific">Aliarcobacter butzleri L351</name>
    <dbReference type="NCBI Taxonomy" id="1447259"/>
    <lineage>
        <taxon>Bacteria</taxon>
        <taxon>Pseudomonadati</taxon>
        <taxon>Campylobacterota</taxon>
        <taxon>Epsilonproteobacteria</taxon>
        <taxon>Campylobacterales</taxon>
        <taxon>Arcobacteraceae</taxon>
        <taxon>Aliarcobacter</taxon>
    </lineage>
</organism>
<keyword evidence="8 24" id="KW-0808">Transferase</keyword>
<dbReference type="InterPro" id="IPR000829">
    <property type="entry name" value="DAGK"/>
</dbReference>
<dbReference type="InterPro" id="IPR036945">
    <property type="entry name" value="DAGK_sf"/>
</dbReference>
<comment type="caution">
    <text evidence="25">The sequence shown here is derived from an EMBL/GenBank/DDBJ whole genome shotgun (WGS) entry which is preliminary data.</text>
</comment>
<dbReference type="GO" id="GO:0006654">
    <property type="term" value="P:phosphatidic acid biosynthetic process"/>
    <property type="evidence" value="ECO:0007669"/>
    <property type="project" value="InterPro"/>
</dbReference>
<keyword evidence="7" id="KW-0997">Cell inner membrane</keyword>
<feature type="binding site" evidence="22">
    <location>
        <position position="27"/>
    </location>
    <ligand>
        <name>ATP</name>
        <dbReference type="ChEBI" id="CHEBI:30616"/>
    </ligand>
</feature>
<evidence type="ECO:0000256" key="16">
    <source>
        <dbReference type="ARBA" id="ARBA00023098"/>
    </source>
</evidence>
<feature type="binding site" evidence="22">
    <location>
        <position position="15"/>
    </location>
    <ligand>
        <name>ATP</name>
        <dbReference type="ChEBI" id="CHEBI:30616"/>
    </ligand>
</feature>
<feature type="binding site" evidence="23">
    <location>
        <position position="75"/>
    </location>
    <ligand>
        <name>a divalent metal cation</name>
        <dbReference type="ChEBI" id="CHEBI:60240"/>
    </ligand>
</feature>
<evidence type="ECO:0000256" key="10">
    <source>
        <dbReference type="ARBA" id="ARBA00022723"/>
    </source>
</evidence>
<accession>A0A837J7K5</accession>
<protein>
    <recommendedName>
        <fullName evidence="4 24">Diacylglycerol kinase</fullName>
        <ecNumber evidence="3 24">2.7.1.107</ecNumber>
    </recommendedName>
</protein>
<dbReference type="Gene3D" id="1.10.287.3610">
    <property type="match status" value="1"/>
</dbReference>
<evidence type="ECO:0000256" key="12">
    <source>
        <dbReference type="ARBA" id="ARBA00022777"/>
    </source>
</evidence>
<evidence type="ECO:0000256" key="4">
    <source>
        <dbReference type="ARBA" id="ARBA00017575"/>
    </source>
</evidence>
<keyword evidence="10 23" id="KW-0479">Metal-binding</keyword>
<dbReference type="RefSeq" id="WP_014469573.1">
    <property type="nucleotide sequence ID" value="NZ_JAIS01000035.1"/>
</dbReference>
<feature type="binding site" evidence="22">
    <location>
        <position position="75"/>
    </location>
    <ligand>
        <name>ATP</name>
        <dbReference type="ChEBI" id="CHEBI:30616"/>
    </ligand>
</feature>
<evidence type="ECO:0000256" key="3">
    <source>
        <dbReference type="ARBA" id="ARBA00012133"/>
    </source>
</evidence>
<feature type="transmembrane region" description="Helical" evidence="24">
    <location>
        <begin position="30"/>
        <end position="48"/>
    </location>
</feature>
<dbReference type="InterPro" id="IPR033718">
    <property type="entry name" value="DAGK_prok"/>
</dbReference>
<evidence type="ECO:0000256" key="21">
    <source>
        <dbReference type="PIRSR" id="PIRSR600829-2"/>
    </source>
</evidence>
<evidence type="ECO:0000256" key="7">
    <source>
        <dbReference type="ARBA" id="ARBA00022519"/>
    </source>
</evidence>
<evidence type="ECO:0000256" key="1">
    <source>
        <dbReference type="ARBA" id="ARBA00004429"/>
    </source>
</evidence>
<feature type="transmembrane region" description="Helical" evidence="24">
    <location>
        <begin position="99"/>
        <end position="120"/>
    </location>
</feature>
<keyword evidence="15 24" id="KW-1133">Transmembrane helix</keyword>
<evidence type="ECO:0000256" key="18">
    <source>
        <dbReference type="ARBA" id="ARBA00023209"/>
    </source>
</evidence>
<evidence type="ECO:0000256" key="15">
    <source>
        <dbReference type="ARBA" id="ARBA00022989"/>
    </source>
</evidence>
<dbReference type="GO" id="GO:0005524">
    <property type="term" value="F:ATP binding"/>
    <property type="evidence" value="ECO:0007669"/>
    <property type="project" value="UniProtKB-KW"/>
</dbReference>
<name>A0A837J7K5_9BACT</name>
<dbReference type="EC" id="2.7.1.107" evidence="3 24"/>
<evidence type="ECO:0000256" key="24">
    <source>
        <dbReference type="RuleBase" id="RU363065"/>
    </source>
</evidence>
<comment type="similarity">
    <text evidence="2 24">Belongs to the bacterial diacylglycerol kinase family.</text>
</comment>
<reference evidence="25 26" key="1">
    <citation type="submission" date="2014-01" db="EMBL/GenBank/DDBJ databases">
        <title>Development of a Comparative Genomic Fingerprinting Assay for High Resolution Genotyping of Arcobacter butzleri.</title>
        <authorList>
            <person name="Webb A.L."/>
            <person name="Inglis G.D."/>
            <person name="Kruczkiewicz P."/>
            <person name="Selinger L.B."/>
            <person name="Taboada E.N."/>
        </authorList>
    </citation>
    <scope>NUCLEOTIDE SEQUENCE [LARGE SCALE GENOMIC DNA]</scope>
    <source>
        <strain evidence="25 26">L351</strain>
    </source>
</reference>
<keyword evidence="14 23" id="KW-0460">Magnesium</keyword>
<dbReference type="EMBL" id="JAIS01000035">
    <property type="protein sequence ID" value="KLE02144.1"/>
    <property type="molecule type" value="Genomic_DNA"/>
</dbReference>
<dbReference type="PANTHER" id="PTHR34299:SF1">
    <property type="entry name" value="DIACYLGLYCEROL KINASE"/>
    <property type="match status" value="1"/>
</dbReference>
<keyword evidence="16 24" id="KW-0443">Lipid metabolism</keyword>
<keyword evidence="17 24" id="KW-0472">Membrane</keyword>
<evidence type="ECO:0000256" key="20">
    <source>
        <dbReference type="PIRSR" id="PIRSR600829-1"/>
    </source>
</evidence>
<evidence type="ECO:0000256" key="19">
    <source>
        <dbReference type="ARBA" id="ARBA00023264"/>
    </source>
</evidence>
<dbReference type="PANTHER" id="PTHR34299">
    <property type="entry name" value="DIACYLGLYCEROL KINASE"/>
    <property type="match status" value="1"/>
</dbReference>
<feature type="binding site" evidence="23">
    <location>
        <position position="27"/>
    </location>
    <ligand>
        <name>a divalent metal cation</name>
        <dbReference type="ChEBI" id="CHEBI:60240"/>
    </ligand>
</feature>
<feature type="binding site" evidence="21">
    <location>
        <position position="68"/>
    </location>
    <ligand>
        <name>substrate</name>
    </ligand>
</feature>
<keyword evidence="13 22" id="KW-0067">ATP-binding</keyword>
<evidence type="ECO:0000256" key="23">
    <source>
        <dbReference type="PIRSR" id="PIRSR600829-4"/>
    </source>
</evidence>
<comment type="cofactor">
    <cofactor evidence="23">
        <name>Mg(2+)</name>
        <dbReference type="ChEBI" id="CHEBI:18420"/>
    </cofactor>
    <text evidence="23">Mn(2+), Zn(2+), Cd(2+) and Co(2+) support activity to lesser extents.</text>
</comment>
<dbReference type="Proteomes" id="UP000035526">
    <property type="component" value="Unassembled WGS sequence"/>
</dbReference>
<sequence>MRNQPKYNFFKNSSYAIKGLLDLIKNETSFKIELIVTIFLIPLIIFIDTTMTNKALMFISLMGMILAEAINSAIERVVDLVTLEHHDMAGRAKDVGSSIVFLSIFIFITTWIIILLDIYCQEIVK</sequence>
<evidence type="ECO:0000256" key="22">
    <source>
        <dbReference type="PIRSR" id="PIRSR600829-3"/>
    </source>
</evidence>
<comment type="subcellular location">
    <subcellularLocation>
        <location evidence="1">Cell inner membrane</location>
        <topology evidence="1">Multi-pass membrane protein</topology>
    </subcellularLocation>
</comment>
<keyword evidence="19 24" id="KW-1208">Phospholipid metabolism</keyword>
<dbReference type="GO" id="GO:0004143">
    <property type="term" value="F:ATP-dependent diacylglycerol kinase activity"/>
    <property type="evidence" value="ECO:0007669"/>
    <property type="project" value="UniProtKB-EC"/>
</dbReference>
<evidence type="ECO:0000256" key="11">
    <source>
        <dbReference type="ARBA" id="ARBA00022741"/>
    </source>
</evidence>
<evidence type="ECO:0000256" key="14">
    <source>
        <dbReference type="ARBA" id="ARBA00022842"/>
    </source>
</evidence>
<dbReference type="AlphaFoldDB" id="A0A837J7K5"/>
<dbReference type="GO" id="GO:0005886">
    <property type="term" value="C:plasma membrane"/>
    <property type="evidence" value="ECO:0007669"/>
    <property type="project" value="UniProtKB-SubCell"/>
</dbReference>
<feature type="active site" description="Proton acceptor" evidence="20">
    <location>
        <position position="68"/>
    </location>
</feature>
<keyword evidence="18" id="KW-0594">Phospholipid biosynthesis</keyword>
<comment type="catalytic activity">
    <reaction evidence="24">
        <text>a 1,2-diacyl-sn-glycerol + ATP = a 1,2-diacyl-sn-glycero-3-phosphate + ADP + H(+)</text>
        <dbReference type="Rhea" id="RHEA:10272"/>
        <dbReference type="ChEBI" id="CHEBI:15378"/>
        <dbReference type="ChEBI" id="CHEBI:17815"/>
        <dbReference type="ChEBI" id="CHEBI:30616"/>
        <dbReference type="ChEBI" id="CHEBI:58608"/>
        <dbReference type="ChEBI" id="CHEBI:456216"/>
        <dbReference type="EC" id="2.7.1.107"/>
    </reaction>
</comment>
<feature type="binding site" evidence="22">
    <location>
        <begin position="84"/>
        <end position="86"/>
    </location>
    <ligand>
        <name>ATP</name>
        <dbReference type="ChEBI" id="CHEBI:30616"/>
    </ligand>
</feature>